<keyword evidence="1" id="KW-1015">Disulfide bond</keyword>
<evidence type="ECO:0000256" key="1">
    <source>
        <dbReference type="ARBA" id="ARBA00023157"/>
    </source>
</evidence>
<evidence type="ECO:0000313" key="4">
    <source>
        <dbReference type="EMBL" id="KAK3241705.1"/>
    </source>
</evidence>
<sequence>MKFTLANETTVTEFGFFPYGDVKHDPLEYDVFRCDEQEICDSINPPPPSPPSAPHPHLLRLTPTSPYHPPPPSPPPPGSSPPPGRHNGIRHNPQSCTEMLASCNATVGHTTEQTCGGWGGTTVGTYWGMRIRSTGGMLDEFIGNKAPWDGCAASLASYWVRITVAAEQVVATTGVVNYGDTTHDVLEYELHVCAGASTLVTSAEFESDCSWVHTCSATVGQSNEQLCDGWVASNAGAFWALKITATGGGTPWIREINLYGDVSATFQSDVSTAATVPTDQVTVSTASMTTRRRLLLEAPMSAEARHLLATCSGTCLSTTISIIWFASGSPHATTRPAAWAQRARGRMPPALVAQFHVLSAASLDGSRNETVQPSVGSRHCGMRLSNPQPVSCSLAAERGRPAESLGGRGADPNTAALLLMNSPSDIFKQSASFVLRTATVVTGNVMSWGAISVSTPSFPSPPPNPPPAPPACTVDPCYPGVACQSTNDFELAPEGWICGECPSGLDGNGIGELGCDDVDECNVTPNGGCDNVTACVNDFGGFHCTECPTGTSGTGLLGCVDDNECLQSNGGCAPGMPTSPRRNGERTWANPSLACMTGFQNHSRVHVVWRE</sequence>
<gene>
    <name evidence="4" type="ORF">CYMTET_48552</name>
</gene>
<comment type="caution">
    <text evidence="4">The sequence shown here is derived from an EMBL/GenBank/DDBJ whole genome shotgun (WGS) entry which is preliminary data.</text>
</comment>
<dbReference type="InterPro" id="IPR018097">
    <property type="entry name" value="EGF_Ca-bd_CS"/>
</dbReference>
<feature type="domain" description="EGF-like calcium-binding" evidence="3">
    <location>
        <begin position="517"/>
        <end position="560"/>
    </location>
</feature>
<dbReference type="PROSITE" id="PS01187">
    <property type="entry name" value="EGF_CA"/>
    <property type="match status" value="1"/>
</dbReference>
<dbReference type="InterPro" id="IPR001881">
    <property type="entry name" value="EGF-like_Ca-bd_dom"/>
</dbReference>
<feature type="compositionally biased region" description="Pro residues" evidence="2">
    <location>
        <begin position="66"/>
        <end position="84"/>
    </location>
</feature>
<feature type="compositionally biased region" description="Pro residues" evidence="2">
    <location>
        <begin position="44"/>
        <end position="54"/>
    </location>
</feature>
<dbReference type="Gene3D" id="2.10.25.10">
    <property type="entry name" value="Laminin"/>
    <property type="match status" value="2"/>
</dbReference>
<dbReference type="SMART" id="SM00179">
    <property type="entry name" value="EGF_CA"/>
    <property type="match status" value="1"/>
</dbReference>
<evidence type="ECO:0000256" key="2">
    <source>
        <dbReference type="SAM" id="MobiDB-lite"/>
    </source>
</evidence>
<keyword evidence="5" id="KW-1185">Reference proteome</keyword>
<reference evidence="4 5" key="1">
    <citation type="journal article" date="2015" name="Genome Biol. Evol.">
        <title>Comparative Genomics of a Bacterivorous Green Alga Reveals Evolutionary Causalities and Consequences of Phago-Mixotrophic Mode of Nutrition.</title>
        <authorList>
            <person name="Burns J.A."/>
            <person name="Paasch A."/>
            <person name="Narechania A."/>
            <person name="Kim E."/>
        </authorList>
    </citation>
    <scope>NUCLEOTIDE SEQUENCE [LARGE SCALE GENOMIC DNA]</scope>
    <source>
        <strain evidence="4 5">PLY_AMNH</strain>
    </source>
</reference>
<organism evidence="4 5">
    <name type="scientific">Cymbomonas tetramitiformis</name>
    <dbReference type="NCBI Taxonomy" id="36881"/>
    <lineage>
        <taxon>Eukaryota</taxon>
        <taxon>Viridiplantae</taxon>
        <taxon>Chlorophyta</taxon>
        <taxon>Pyramimonadophyceae</taxon>
        <taxon>Pyramimonadales</taxon>
        <taxon>Pyramimonadaceae</taxon>
        <taxon>Cymbomonas</taxon>
    </lineage>
</organism>
<dbReference type="PANTHER" id="PTHR10199:SF100">
    <property type="entry name" value="THROMBOSPONDIN, ISOFORM A"/>
    <property type="match status" value="1"/>
</dbReference>
<dbReference type="EMBL" id="LGRX02033331">
    <property type="protein sequence ID" value="KAK3241705.1"/>
    <property type="molecule type" value="Genomic_DNA"/>
</dbReference>
<dbReference type="AlphaFoldDB" id="A0AAE0EWN8"/>
<protein>
    <recommendedName>
        <fullName evidence="3">EGF-like calcium-binding domain-containing protein</fullName>
    </recommendedName>
</protein>
<dbReference type="GO" id="GO:0005509">
    <property type="term" value="F:calcium ion binding"/>
    <property type="evidence" value="ECO:0007669"/>
    <property type="project" value="InterPro"/>
</dbReference>
<dbReference type="PANTHER" id="PTHR10199">
    <property type="entry name" value="THROMBOSPONDIN"/>
    <property type="match status" value="1"/>
</dbReference>
<proteinExistence type="predicted"/>
<accession>A0AAE0EWN8</accession>
<dbReference type="Proteomes" id="UP001190700">
    <property type="component" value="Unassembled WGS sequence"/>
</dbReference>
<evidence type="ECO:0000313" key="5">
    <source>
        <dbReference type="Proteomes" id="UP001190700"/>
    </source>
</evidence>
<dbReference type="CDD" id="cd00054">
    <property type="entry name" value="EGF_CA"/>
    <property type="match status" value="1"/>
</dbReference>
<evidence type="ECO:0000259" key="3">
    <source>
        <dbReference type="SMART" id="SM00179"/>
    </source>
</evidence>
<name>A0AAE0EWN8_9CHLO</name>
<feature type="region of interest" description="Disordered" evidence="2">
    <location>
        <begin position="40"/>
        <end position="93"/>
    </location>
</feature>